<keyword evidence="6" id="KW-0624">Polysaccharide degradation</keyword>
<dbReference type="GO" id="GO:0000272">
    <property type="term" value="P:polysaccharide catabolic process"/>
    <property type="evidence" value="ECO:0007669"/>
    <property type="project" value="UniProtKB-KW"/>
</dbReference>
<dbReference type="Pfam" id="PF00704">
    <property type="entry name" value="Glyco_hydro_18"/>
    <property type="match status" value="1"/>
</dbReference>
<dbReference type="EC" id="3.2.1.14" evidence="2"/>
<dbReference type="Gene3D" id="3.40.50.1820">
    <property type="entry name" value="alpha/beta hydrolase"/>
    <property type="match status" value="1"/>
</dbReference>
<dbReference type="AlphaFoldDB" id="A0A4R3LG74"/>
<dbReference type="InterPro" id="IPR010126">
    <property type="entry name" value="Esterase_phb"/>
</dbReference>
<dbReference type="PANTHER" id="PTHR11177:SF317">
    <property type="entry name" value="CHITINASE 12-RELATED"/>
    <property type="match status" value="1"/>
</dbReference>
<evidence type="ECO:0000259" key="7">
    <source>
        <dbReference type="PROSITE" id="PS51910"/>
    </source>
</evidence>
<dbReference type="SUPFAM" id="SSF53474">
    <property type="entry name" value="alpha/beta-Hydrolases"/>
    <property type="match status" value="1"/>
</dbReference>
<sequence length="647" mass="67681">MDMRAGLVALATVLAVAWAVEAGAQFVSESRNLDVDGTNRSYLLARPEPMPAQPLPLVISLHGDGGNSAGMRAALPLEMAASNAGQAAVFVYPKSAAGAFEYWSEAARAHEGRFVQQLISTLQAELGIDSGHVYLSGFSGGATMANALGCRLGRDVIRGLGIHSGSLYPVGGDFGYTPGGGVDCALPPAILVWGMTDATPGVDYATGQAIRNNYLATHGCAATSTPSAPSPCVAYDACTHAVNWCAIPGLGHSVWGGGSAAGQSAATAIWNFIAGSVPDLIFANGFDPSAPSGDRWVMGYYVGYERNLQAPAQIDFSGLTHLMVGRVIPNADATITAHFDIDFVNGPAWAQQAVDAAHAAQRKAILMVGGAGEIDGWRAAATPANRPAFVANLLAAMDQFGADGIDLDWEPIDTQDHANLLALAQALRAARPAMLLTLPVGWVNTNMQWNPRPPGEEAFLQAIAPVLDRINVMSYEMAADYSGWHSWFASPLHGHGANTPSSVSSSIDYYLDSGVPAAKLGVGFGFYGNCFRNVTQPRVPVSPGDFVTSDGAMSYRNIVAQFLPAMTANYDNVAQAPWLGSGAPVGAPGCNLVTYEDPQSVAAKAQYARAAQLGGAIIWTISQGHLPGNPVGQRDPLLAVLRQDYLD</sequence>
<dbReference type="GO" id="GO:0005576">
    <property type="term" value="C:extracellular region"/>
    <property type="evidence" value="ECO:0007669"/>
    <property type="project" value="InterPro"/>
</dbReference>
<keyword evidence="9" id="KW-1185">Reference proteome</keyword>
<evidence type="ECO:0000256" key="5">
    <source>
        <dbReference type="ARBA" id="ARBA00023024"/>
    </source>
</evidence>
<feature type="domain" description="GH18" evidence="7">
    <location>
        <begin position="295"/>
        <end position="647"/>
    </location>
</feature>
<evidence type="ECO:0000256" key="3">
    <source>
        <dbReference type="ARBA" id="ARBA00022729"/>
    </source>
</evidence>
<comment type="caution">
    <text evidence="8">The sequence shown here is derived from an EMBL/GenBank/DDBJ whole genome shotgun (WGS) entry which is preliminary data.</text>
</comment>
<dbReference type="InterPro" id="IPR011583">
    <property type="entry name" value="Chitinase_II/V-like_cat"/>
</dbReference>
<dbReference type="InterPro" id="IPR029070">
    <property type="entry name" value="Chitinase_insertion_sf"/>
</dbReference>
<evidence type="ECO:0000256" key="4">
    <source>
        <dbReference type="ARBA" id="ARBA00022801"/>
    </source>
</evidence>
<evidence type="ECO:0000313" key="8">
    <source>
        <dbReference type="EMBL" id="TCS98465.1"/>
    </source>
</evidence>
<protein>
    <recommendedName>
        <fullName evidence="2">chitinase</fullName>
        <ecNumber evidence="2">3.2.1.14</ecNumber>
    </recommendedName>
</protein>
<dbReference type="Pfam" id="PF10503">
    <property type="entry name" value="Esterase_PHB"/>
    <property type="match status" value="1"/>
</dbReference>
<dbReference type="InterPro" id="IPR029058">
    <property type="entry name" value="AB_hydrolase_fold"/>
</dbReference>
<evidence type="ECO:0000256" key="2">
    <source>
        <dbReference type="ARBA" id="ARBA00012729"/>
    </source>
</evidence>
<reference evidence="8 9" key="1">
    <citation type="submission" date="2019-03" db="EMBL/GenBank/DDBJ databases">
        <title>Genomic Encyclopedia of Type Strains, Phase IV (KMG-IV): sequencing the most valuable type-strain genomes for metagenomic binning, comparative biology and taxonomic classification.</title>
        <authorList>
            <person name="Goeker M."/>
        </authorList>
    </citation>
    <scope>NUCLEOTIDE SEQUENCE [LARGE SCALE GENOMIC DNA]</scope>
    <source>
        <strain evidence="8 9">DSM 21944</strain>
    </source>
</reference>
<keyword evidence="3" id="KW-0732">Signal</keyword>
<dbReference type="SMART" id="SM00636">
    <property type="entry name" value="Glyco_18"/>
    <property type="match status" value="1"/>
</dbReference>
<dbReference type="Gene3D" id="3.20.20.80">
    <property type="entry name" value="Glycosidases"/>
    <property type="match status" value="1"/>
</dbReference>
<keyword evidence="5" id="KW-0146">Chitin degradation</keyword>
<comment type="catalytic activity">
    <reaction evidence="1">
        <text>Random endo-hydrolysis of N-acetyl-beta-D-glucosaminide (1-&gt;4)-beta-linkages in chitin and chitodextrins.</text>
        <dbReference type="EC" id="3.2.1.14"/>
    </reaction>
</comment>
<dbReference type="InterPro" id="IPR050314">
    <property type="entry name" value="Glycosyl_Hydrlase_18"/>
</dbReference>
<dbReference type="GO" id="GO:0006032">
    <property type="term" value="P:chitin catabolic process"/>
    <property type="evidence" value="ECO:0007669"/>
    <property type="project" value="UniProtKB-KW"/>
</dbReference>
<dbReference type="Gene3D" id="3.10.50.10">
    <property type="match status" value="1"/>
</dbReference>
<name>A0A4R3LG74_9GAMM</name>
<evidence type="ECO:0000256" key="1">
    <source>
        <dbReference type="ARBA" id="ARBA00000822"/>
    </source>
</evidence>
<dbReference type="GO" id="GO:0008843">
    <property type="term" value="F:endochitinase activity"/>
    <property type="evidence" value="ECO:0007669"/>
    <property type="project" value="UniProtKB-EC"/>
</dbReference>
<dbReference type="Proteomes" id="UP000294599">
    <property type="component" value="Unassembled WGS sequence"/>
</dbReference>
<gene>
    <name evidence="8" type="ORF">EDC25_10845</name>
</gene>
<organism evidence="8 9">
    <name type="scientific">Pseudofulvimonas gallinarii</name>
    <dbReference type="NCBI Taxonomy" id="634155"/>
    <lineage>
        <taxon>Bacteria</taxon>
        <taxon>Pseudomonadati</taxon>
        <taxon>Pseudomonadota</taxon>
        <taxon>Gammaproteobacteria</taxon>
        <taxon>Lysobacterales</taxon>
        <taxon>Rhodanobacteraceae</taxon>
        <taxon>Pseudofulvimonas</taxon>
    </lineage>
</organism>
<proteinExistence type="predicted"/>
<dbReference type="EMBL" id="SMAF01000008">
    <property type="protein sequence ID" value="TCS98465.1"/>
    <property type="molecule type" value="Genomic_DNA"/>
</dbReference>
<dbReference type="PANTHER" id="PTHR11177">
    <property type="entry name" value="CHITINASE"/>
    <property type="match status" value="1"/>
</dbReference>
<dbReference type="InterPro" id="IPR017853">
    <property type="entry name" value="GH"/>
</dbReference>
<keyword evidence="4" id="KW-0378">Hydrolase</keyword>
<dbReference type="GO" id="GO:0008061">
    <property type="term" value="F:chitin binding"/>
    <property type="evidence" value="ECO:0007669"/>
    <property type="project" value="InterPro"/>
</dbReference>
<dbReference type="PROSITE" id="PS51910">
    <property type="entry name" value="GH18_2"/>
    <property type="match status" value="1"/>
</dbReference>
<dbReference type="RefSeq" id="WP_164483834.1">
    <property type="nucleotide sequence ID" value="NZ_JBHLWF010000087.1"/>
</dbReference>
<dbReference type="InterPro" id="IPR001223">
    <property type="entry name" value="Glyco_hydro18_cat"/>
</dbReference>
<accession>A0A4R3LG74</accession>
<evidence type="ECO:0000313" key="9">
    <source>
        <dbReference type="Proteomes" id="UP000294599"/>
    </source>
</evidence>
<keyword evidence="6" id="KW-0119">Carbohydrate metabolism</keyword>
<evidence type="ECO:0000256" key="6">
    <source>
        <dbReference type="ARBA" id="ARBA00023326"/>
    </source>
</evidence>
<dbReference type="SUPFAM" id="SSF51445">
    <property type="entry name" value="(Trans)glycosidases"/>
    <property type="match status" value="1"/>
</dbReference>